<gene>
    <name evidence="1" type="ORF">DUNSADRAFT_17506</name>
</gene>
<evidence type="ECO:0000313" key="2">
    <source>
        <dbReference type="Proteomes" id="UP000815325"/>
    </source>
</evidence>
<comment type="caution">
    <text evidence="1">The sequence shown here is derived from an EMBL/GenBank/DDBJ whole genome shotgun (WGS) entry which is preliminary data.</text>
</comment>
<reference evidence="1" key="1">
    <citation type="submission" date="2017-08" db="EMBL/GenBank/DDBJ databases">
        <authorList>
            <person name="Polle J.E."/>
            <person name="Barry K."/>
            <person name="Cushman J."/>
            <person name="Schmutz J."/>
            <person name="Tran D."/>
            <person name="Hathwaick L.T."/>
            <person name="Yim W.C."/>
            <person name="Jenkins J."/>
            <person name="Mckie-Krisberg Z.M."/>
            <person name="Prochnik S."/>
            <person name="Lindquist E."/>
            <person name="Dockter R.B."/>
            <person name="Adam C."/>
            <person name="Molina H."/>
            <person name="Bunkerborg J."/>
            <person name="Jin E."/>
            <person name="Buchheim M."/>
            <person name="Magnuson J."/>
        </authorList>
    </citation>
    <scope>NUCLEOTIDE SEQUENCE</scope>
    <source>
        <strain evidence="1">CCAP 19/18</strain>
    </source>
</reference>
<keyword evidence="2" id="KW-1185">Reference proteome</keyword>
<name>A0ABQ7GZX3_DUNSA</name>
<accession>A0ABQ7GZX3</accession>
<evidence type="ECO:0000313" key="1">
    <source>
        <dbReference type="EMBL" id="KAF5840159.1"/>
    </source>
</evidence>
<protein>
    <submittedName>
        <fullName evidence="1">Uncharacterized protein</fullName>
    </submittedName>
</protein>
<organism evidence="1 2">
    <name type="scientific">Dunaliella salina</name>
    <name type="common">Green alga</name>
    <name type="synonym">Protococcus salinus</name>
    <dbReference type="NCBI Taxonomy" id="3046"/>
    <lineage>
        <taxon>Eukaryota</taxon>
        <taxon>Viridiplantae</taxon>
        <taxon>Chlorophyta</taxon>
        <taxon>core chlorophytes</taxon>
        <taxon>Chlorophyceae</taxon>
        <taxon>CS clade</taxon>
        <taxon>Chlamydomonadales</taxon>
        <taxon>Dunaliellaceae</taxon>
        <taxon>Dunaliella</taxon>
    </lineage>
</organism>
<proteinExistence type="predicted"/>
<sequence>MFSESPATPGNCYQHHHQHQPIDLLIPAHQQLLPSQPLATPLPLFPSTLEGNQAPLSGGKRVPSLLHDIDSAVTPQHAADVLYKHGKALADQLLV</sequence>
<dbReference type="EMBL" id="MU069521">
    <property type="protein sequence ID" value="KAF5840159.1"/>
    <property type="molecule type" value="Genomic_DNA"/>
</dbReference>
<dbReference type="Proteomes" id="UP000815325">
    <property type="component" value="Unassembled WGS sequence"/>
</dbReference>